<dbReference type="Gene3D" id="3.30.300.30">
    <property type="match status" value="1"/>
</dbReference>
<keyword evidence="2" id="KW-0436">Ligase</keyword>
<evidence type="ECO:0000313" key="8">
    <source>
        <dbReference type="EMBL" id="MDI1486744.1"/>
    </source>
</evidence>
<dbReference type="Proteomes" id="UP001161017">
    <property type="component" value="Unassembled WGS sequence"/>
</dbReference>
<protein>
    <submittedName>
        <fullName evidence="8">Uncharacterized protein</fullName>
    </submittedName>
</protein>
<dbReference type="PANTHER" id="PTHR43859:SF4">
    <property type="entry name" value="BUTANOATE--COA LIGASE AAE1-RELATED"/>
    <property type="match status" value="1"/>
</dbReference>
<feature type="domain" description="AMP-binding enzyme C-terminal" evidence="7">
    <location>
        <begin position="489"/>
        <end position="565"/>
    </location>
</feature>
<organism evidence="8 9">
    <name type="scientific">Ramalina farinacea</name>
    <dbReference type="NCBI Taxonomy" id="258253"/>
    <lineage>
        <taxon>Eukaryota</taxon>
        <taxon>Fungi</taxon>
        <taxon>Dikarya</taxon>
        <taxon>Ascomycota</taxon>
        <taxon>Pezizomycotina</taxon>
        <taxon>Lecanoromycetes</taxon>
        <taxon>OSLEUM clade</taxon>
        <taxon>Lecanoromycetidae</taxon>
        <taxon>Lecanorales</taxon>
        <taxon>Lecanorineae</taxon>
        <taxon>Ramalinaceae</taxon>
        <taxon>Ramalina</taxon>
    </lineage>
</organism>
<dbReference type="SUPFAM" id="SSF56801">
    <property type="entry name" value="Acetyl-CoA synthetase-like"/>
    <property type="match status" value="1"/>
</dbReference>
<dbReference type="GO" id="GO:0016874">
    <property type="term" value="F:ligase activity"/>
    <property type="evidence" value="ECO:0007669"/>
    <property type="project" value="UniProtKB-KW"/>
</dbReference>
<accession>A0AA43QJE0</accession>
<dbReference type="Pfam" id="PF00501">
    <property type="entry name" value="AMP-binding"/>
    <property type="match status" value="1"/>
</dbReference>
<gene>
    <name evidence="8" type="ORF">OHK93_006005</name>
</gene>
<dbReference type="AlphaFoldDB" id="A0AA43QJE0"/>
<dbReference type="InterPro" id="IPR045851">
    <property type="entry name" value="AMP-bd_C_sf"/>
</dbReference>
<proteinExistence type="inferred from homology"/>
<name>A0AA43QJE0_9LECA</name>
<comment type="similarity">
    <text evidence="1">Belongs to the ATP-dependent AMP-binding enzyme family.</text>
</comment>
<dbReference type="Pfam" id="PF13193">
    <property type="entry name" value="AMP-binding_C"/>
    <property type="match status" value="1"/>
</dbReference>
<dbReference type="InterPro" id="IPR042099">
    <property type="entry name" value="ANL_N_sf"/>
</dbReference>
<dbReference type="Gene3D" id="3.40.50.12780">
    <property type="entry name" value="N-terminal domain of ligase-like"/>
    <property type="match status" value="1"/>
</dbReference>
<evidence type="ECO:0000256" key="3">
    <source>
        <dbReference type="ARBA" id="ARBA00022832"/>
    </source>
</evidence>
<evidence type="ECO:0000256" key="4">
    <source>
        <dbReference type="ARBA" id="ARBA00023098"/>
    </source>
</evidence>
<feature type="region of interest" description="Disordered" evidence="5">
    <location>
        <begin position="1"/>
        <end position="31"/>
    </location>
</feature>
<reference evidence="8" key="1">
    <citation type="journal article" date="2023" name="Genome Biol. Evol.">
        <title>First Whole Genome Sequence and Flow Cytometry Genome Size Data for the Lichen-Forming Fungus Ramalina farinacea (Ascomycota).</title>
        <authorList>
            <person name="Llewellyn T."/>
            <person name="Mian S."/>
            <person name="Hill R."/>
            <person name="Leitch I.J."/>
            <person name="Gaya E."/>
        </authorList>
    </citation>
    <scope>NUCLEOTIDE SEQUENCE</scope>
    <source>
        <strain evidence="8">LIQ254RAFAR</strain>
    </source>
</reference>
<dbReference type="GO" id="GO:0006631">
    <property type="term" value="P:fatty acid metabolic process"/>
    <property type="evidence" value="ECO:0007669"/>
    <property type="project" value="UniProtKB-KW"/>
</dbReference>
<dbReference type="InterPro" id="IPR025110">
    <property type="entry name" value="AMP-bd_C"/>
</dbReference>
<keyword evidence="4" id="KW-0443">Lipid metabolism</keyword>
<evidence type="ECO:0000256" key="5">
    <source>
        <dbReference type="SAM" id="MobiDB-lite"/>
    </source>
</evidence>
<dbReference type="PANTHER" id="PTHR43859">
    <property type="entry name" value="ACYL-ACTIVATING ENZYME"/>
    <property type="match status" value="1"/>
</dbReference>
<sequence>MSGAPSRLRNLASQIFPSASPAPPETEPTHRENIHTLSPTLFLPRAAAVEPNALAIHHTTASGLTLRLTYQDLADRARGLGYYLKKHGYKRIGILCPNTPAFLESIYGIAAAGAVNAAANYRLQPQDIGYIFAHADVELIIVDREFVGLLEEYKKQRPDVPFLVDNDDGGEEAGPFDEAIQEGLRYDEENGKRGWCGGTLEPQTQNEEDVIALAYTSGTTARPKGVEFTHRGAYLGALANVVESGLNLSNGGGGCRYLWTLPMFHAMGWTFPWAVTAVRGTHYCLRRIDYGEIWRLLREEGITHYNAAPTVNTLLCAHPAAKRLERTVHVTVAASPPTPRLFEQMMELNLHPVHVYGLTETYGPITKGYQLPEWEGLPKDERYKKMARQGHGFLTSLPIRVIKTGEGVPEGKIRNVKKDGEEIGEIVCLGNICAKGYYKDAEATRKLFAGGVLHTGDLAVWHPDGSAQILDRAKDIIISGGENISSVSLESMLATHPAILEVGVVAVSDEHWGERPKAFVTVQEGKNVQGDEVIVWAKKNPAISKFMVPREVEIIPELPKTSTGKMKKNVLREWAKGGDRTVE</sequence>
<evidence type="ECO:0000259" key="7">
    <source>
        <dbReference type="Pfam" id="PF13193"/>
    </source>
</evidence>
<dbReference type="EMBL" id="JAPUFD010000004">
    <property type="protein sequence ID" value="MDI1486744.1"/>
    <property type="molecule type" value="Genomic_DNA"/>
</dbReference>
<evidence type="ECO:0000313" key="9">
    <source>
        <dbReference type="Proteomes" id="UP001161017"/>
    </source>
</evidence>
<evidence type="ECO:0000256" key="1">
    <source>
        <dbReference type="ARBA" id="ARBA00006432"/>
    </source>
</evidence>
<dbReference type="FunFam" id="3.30.300.30:FF:000008">
    <property type="entry name" value="2,3-dihydroxybenzoate-AMP ligase"/>
    <property type="match status" value="1"/>
</dbReference>
<evidence type="ECO:0000259" key="6">
    <source>
        <dbReference type="Pfam" id="PF00501"/>
    </source>
</evidence>
<dbReference type="InterPro" id="IPR000873">
    <property type="entry name" value="AMP-dep_synth/lig_dom"/>
</dbReference>
<keyword evidence="3" id="KW-0276">Fatty acid metabolism</keyword>
<keyword evidence="9" id="KW-1185">Reference proteome</keyword>
<evidence type="ECO:0000256" key="2">
    <source>
        <dbReference type="ARBA" id="ARBA00022598"/>
    </source>
</evidence>
<comment type="caution">
    <text evidence="8">The sequence shown here is derived from an EMBL/GenBank/DDBJ whole genome shotgun (WGS) entry which is preliminary data.</text>
</comment>
<feature type="domain" description="AMP-dependent synthetase/ligase" evidence="6">
    <location>
        <begin position="45"/>
        <end position="438"/>
    </location>
</feature>